<dbReference type="SUPFAM" id="SSF54001">
    <property type="entry name" value="Cysteine proteinases"/>
    <property type="match status" value="1"/>
</dbReference>
<dbReference type="EMBL" id="CP067420">
    <property type="protein sequence ID" value="QQP91352.1"/>
    <property type="molecule type" value="Genomic_DNA"/>
</dbReference>
<proteinExistence type="predicted"/>
<dbReference type="Gene3D" id="2.60.40.2250">
    <property type="match status" value="1"/>
</dbReference>
<dbReference type="Gene3D" id="3.10.620.30">
    <property type="match status" value="1"/>
</dbReference>
<dbReference type="PANTHER" id="PTHR33490:SF12">
    <property type="entry name" value="BLL5557 PROTEIN"/>
    <property type="match status" value="1"/>
</dbReference>
<dbReference type="Proteomes" id="UP000595197">
    <property type="component" value="Chromosome"/>
</dbReference>
<feature type="domain" description="Transglutaminase-like" evidence="1">
    <location>
        <begin position="161"/>
        <end position="227"/>
    </location>
</feature>
<dbReference type="Pfam" id="PF01841">
    <property type="entry name" value="Transglut_core"/>
    <property type="match status" value="1"/>
</dbReference>
<reference evidence="2" key="1">
    <citation type="submission" date="2021-02" db="EMBL/GenBank/DDBJ databases">
        <title>Skermanella TT6 skin isolate.</title>
        <authorList>
            <person name="Lee K."/>
            <person name="Ganzorig M."/>
        </authorList>
    </citation>
    <scope>NUCLEOTIDE SEQUENCE</scope>
    <source>
        <strain evidence="2">TT6</strain>
    </source>
</reference>
<dbReference type="RefSeq" id="WP_201079172.1">
    <property type="nucleotide sequence ID" value="NZ_CP067420.1"/>
</dbReference>
<protein>
    <submittedName>
        <fullName evidence="2">Transglutaminase family protein</fullName>
    </submittedName>
</protein>
<sequence length="288" mass="31899">MKIKVGYELIYECPQPTPMLLMLNIHYTRASDIVVPDHLVTEPAVPITAYRDGFGNWCSRITAPKGVTRISTTAVVRDSGKPDPVVPEARQHALEELPEEALVFLLASRYCETELLSDVAWKLFSGTKPGWDRVQAICDFVHEHIKFDYMQARATRTAFEAYNEGVGVCRDYAHLAVTFCRCLNIPARYCTGYLGDIGVPPPHGVMDFAGWFEAYLGGQWYTFDARNNTPRIGRVLIARGRDAVDVAISTTFGPNTLTGFTVWTDEIGSDGKPVPSASAPGQHLGEQQ</sequence>
<gene>
    <name evidence="2" type="ORF">IGS68_09150</name>
</gene>
<dbReference type="InterPro" id="IPR038765">
    <property type="entry name" value="Papain-like_cys_pep_sf"/>
</dbReference>
<accession>A0ABX7BFZ1</accession>
<dbReference type="PANTHER" id="PTHR33490">
    <property type="entry name" value="BLR5614 PROTEIN-RELATED"/>
    <property type="match status" value="1"/>
</dbReference>
<keyword evidence="3" id="KW-1185">Reference proteome</keyword>
<organism evidence="2 3">
    <name type="scientific">Skermanella cutis</name>
    <dbReference type="NCBI Taxonomy" id="2775420"/>
    <lineage>
        <taxon>Bacteria</taxon>
        <taxon>Pseudomonadati</taxon>
        <taxon>Pseudomonadota</taxon>
        <taxon>Alphaproteobacteria</taxon>
        <taxon>Rhodospirillales</taxon>
        <taxon>Azospirillaceae</taxon>
        <taxon>Skermanella</taxon>
    </lineage>
</organism>
<dbReference type="SMART" id="SM00460">
    <property type="entry name" value="TGc"/>
    <property type="match status" value="1"/>
</dbReference>
<name>A0ABX7BFZ1_9PROT</name>
<evidence type="ECO:0000259" key="1">
    <source>
        <dbReference type="SMART" id="SM00460"/>
    </source>
</evidence>
<dbReference type="InterPro" id="IPR002931">
    <property type="entry name" value="Transglutaminase-like"/>
</dbReference>
<evidence type="ECO:0000313" key="3">
    <source>
        <dbReference type="Proteomes" id="UP000595197"/>
    </source>
</evidence>
<evidence type="ECO:0000313" key="2">
    <source>
        <dbReference type="EMBL" id="QQP91352.1"/>
    </source>
</evidence>